<accession>A0ABQ6M9C4</accession>
<reference evidence="1 2" key="1">
    <citation type="journal article" date="2023" name="Commun. Biol.">
        <title>Genome analysis of Parmales, the sister group of diatoms, reveals the evolutionary specialization of diatoms from phago-mixotrophs to photoautotrophs.</title>
        <authorList>
            <person name="Ban H."/>
            <person name="Sato S."/>
            <person name="Yoshikawa S."/>
            <person name="Yamada K."/>
            <person name="Nakamura Y."/>
            <person name="Ichinomiya M."/>
            <person name="Sato N."/>
            <person name="Blanc-Mathieu R."/>
            <person name="Endo H."/>
            <person name="Kuwata A."/>
            <person name="Ogata H."/>
        </authorList>
    </citation>
    <scope>NUCLEOTIDE SEQUENCE [LARGE SCALE GENOMIC DNA]</scope>
</reference>
<evidence type="ECO:0000313" key="1">
    <source>
        <dbReference type="EMBL" id="GMI22101.1"/>
    </source>
</evidence>
<dbReference type="Proteomes" id="UP001165060">
    <property type="component" value="Unassembled WGS sequence"/>
</dbReference>
<dbReference type="EMBL" id="BRYB01002584">
    <property type="protein sequence ID" value="GMI22101.1"/>
    <property type="molecule type" value="Genomic_DNA"/>
</dbReference>
<name>A0ABQ6M9C4_9STRA</name>
<protein>
    <recommendedName>
        <fullName evidence="3">F-box domain-containing protein</fullName>
    </recommendedName>
</protein>
<proteinExistence type="predicted"/>
<sequence length="421" mass="45734">MPTTSSSSASAPAPPAPSSYASDLLALPTCLLPTIVSYLPPPDQRAFLPLLSLDEAREVRLSREPLLLASRGSVKLTETEHCPEGSFSAYLPALEAYAREKRDSTILSFVAGVYHHGNLYMGTGDFYQGFLASETGALVSLPVLGGVGSRVLFAVAISDVLTNPSNDHWSMERGSPYLDSVVVRAYLPCGSSVRLFWTQWDNKPAHRAITCDAGDAARVATALGLAQTAELGSVLRVVVGAALGHEVWASHVTQVLPGIESSFPEHGLEPVDFASYKAVGGKSYRLREHYMHGESKRKLFDGVKSTVELFADGAFDSLMKLEAALKFRDVSMRRFNGDCRSSWQEKVEHFAEEGDDHIIPYCLDSDGSDDDSVGSSTRYSRSIHTMITDALIASPEAEAEDYSAMFSECFEWEGGRVGLFE</sequence>
<keyword evidence="2" id="KW-1185">Reference proteome</keyword>
<evidence type="ECO:0008006" key="3">
    <source>
        <dbReference type="Google" id="ProtNLM"/>
    </source>
</evidence>
<organism evidence="1 2">
    <name type="scientific">Tetraparma gracilis</name>
    <dbReference type="NCBI Taxonomy" id="2962635"/>
    <lineage>
        <taxon>Eukaryota</taxon>
        <taxon>Sar</taxon>
        <taxon>Stramenopiles</taxon>
        <taxon>Ochrophyta</taxon>
        <taxon>Bolidophyceae</taxon>
        <taxon>Parmales</taxon>
        <taxon>Triparmaceae</taxon>
        <taxon>Tetraparma</taxon>
    </lineage>
</organism>
<comment type="caution">
    <text evidence="1">The sequence shown here is derived from an EMBL/GenBank/DDBJ whole genome shotgun (WGS) entry which is preliminary data.</text>
</comment>
<evidence type="ECO:0000313" key="2">
    <source>
        <dbReference type="Proteomes" id="UP001165060"/>
    </source>
</evidence>
<gene>
    <name evidence="1" type="ORF">TeGR_g3176</name>
</gene>